<dbReference type="OrthoDB" id="6663958at2759"/>
<dbReference type="GO" id="GO:1902936">
    <property type="term" value="F:phosphatidylinositol bisphosphate binding"/>
    <property type="evidence" value="ECO:0007669"/>
    <property type="project" value="TreeGrafter"/>
</dbReference>
<dbReference type="EMBL" id="OU898279">
    <property type="protein sequence ID" value="CAG9832590.1"/>
    <property type="molecule type" value="Genomic_DNA"/>
</dbReference>
<organism evidence="2 3">
    <name type="scientific">Diabrotica balteata</name>
    <name type="common">Banded cucumber beetle</name>
    <dbReference type="NCBI Taxonomy" id="107213"/>
    <lineage>
        <taxon>Eukaryota</taxon>
        <taxon>Metazoa</taxon>
        <taxon>Ecdysozoa</taxon>
        <taxon>Arthropoda</taxon>
        <taxon>Hexapoda</taxon>
        <taxon>Insecta</taxon>
        <taxon>Pterygota</taxon>
        <taxon>Neoptera</taxon>
        <taxon>Endopterygota</taxon>
        <taxon>Coleoptera</taxon>
        <taxon>Polyphaga</taxon>
        <taxon>Cucujiformia</taxon>
        <taxon>Chrysomeloidea</taxon>
        <taxon>Chrysomelidae</taxon>
        <taxon>Galerucinae</taxon>
        <taxon>Diabroticina</taxon>
        <taxon>Diabroticites</taxon>
        <taxon>Diabrotica</taxon>
    </lineage>
</organism>
<dbReference type="InterPro" id="IPR036865">
    <property type="entry name" value="CRAL-TRIO_dom_sf"/>
</dbReference>
<dbReference type="SUPFAM" id="SSF46938">
    <property type="entry name" value="CRAL/TRIO N-terminal domain"/>
    <property type="match status" value="1"/>
</dbReference>
<protein>
    <recommendedName>
        <fullName evidence="1">CRAL-TRIO domain-containing protein</fullName>
    </recommendedName>
</protein>
<dbReference type="PROSITE" id="PS50191">
    <property type="entry name" value="CRAL_TRIO"/>
    <property type="match status" value="1"/>
</dbReference>
<dbReference type="InterPro" id="IPR036273">
    <property type="entry name" value="CRAL/TRIO_N_dom_sf"/>
</dbReference>
<dbReference type="SUPFAM" id="SSF52087">
    <property type="entry name" value="CRAL/TRIO domain"/>
    <property type="match status" value="1"/>
</dbReference>
<dbReference type="Gene3D" id="1.20.5.1200">
    <property type="entry name" value="Alpha-tocopherol transfer"/>
    <property type="match status" value="1"/>
</dbReference>
<proteinExistence type="predicted"/>
<reference evidence="2" key="1">
    <citation type="submission" date="2022-01" db="EMBL/GenBank/DDBJ databases">
        <authorList>
            <person name="King R."/>
        </authorList>
    </citation>
    <scope>NUCLEOTIDE SEQUENCE</scope>
</reference>
<accession>A0A9N9SZL2</accession>
<dbReference type="Proteomes" id="UP001153709">
    <property type="component" value="Chromosome 4"/>
</dbReference>
<dbReference type="Pfam" id="PF00650">
    <property type="entry name" value="CRAL_TRIO"/>
    <property type="match status" value="1"/>
</dbReference>
<dbReference type="PRINTS" id="PR00180">
    <property type="entry name" value="CRETINALDHBP"/>
</dbReference>
<dbReference type="SMART" id="SM00516">
    <property type="entry name" value="SEC14"/>
    <property type="match status" value="1"/>
</dbReference>
<dbReference type="CDD" id="cd00170">
    <property type="entry name" value="SEC14"/>
    <property type="match status" value="1"/>
</dbReference>
<keyword evidence="3" id="KW-1185">Reference proteome</keyword>
<evidence type="ECO:0000313" key="2">
    <source>
        <dbReference type="EMBL" id="CAG9832590.1"/>
    </source>
</evidence>
<dbReference type="AlphaFoldDB" id="A0A9N9SZL2"/>
<name>A0A9N9SZL2_DIABA</name>
<gene>
    <name evidence="2" type="ORF">DIABBA_LOCUS6054</name>
</gene>
<dbReference type="Gene3D" id="3.40.525.10">
    <property type="entry name" value="CRAL-TRIO lipid binding domain"/>
    <property type="match status" value="1"/>
</dbReference>
<evidence type="ECO:0000259" key="1">
    <source>
        <dbReference type="PROSITE" id="PS50191"/>
    </source>
</evidence>
<dbReference type="PANTHER" id="PTHR10174">
    <property type="entry name" value="ALPHA-TOCOPHEROL TRANSFER PROTEIN-RELATED"/>
    <property type="match status" value="1"/>
</dbReference>
<dbReference type="InterPro" id="IPR001251">
    <property type="entry name" value="CRAL-TRIO_dom"/>
</dbReference>
<feature type="domain" description="CRAL-TRIO" evidence="1">
    <location>
        <begin position="65"/>
        <end position="253"/>
    </location>
</feature>
<dbReference type="GO" id="GO:0016020">
    <property type="term" value="C:membrane"/>
    <property type="evidence" value="ECO:0007669"/>
    <property type="project" value="TreeGrafter"/>
</dbReference>
<evidence type="ECO:0000313" key="3">
    <source>
        <dbReference type="Proteomes" id="UP001153709"/>
    </source>
</evidence>
<dbReference type="PANTHER" id="PTHR10174:SF222">
    <property type="entry name" value="GH10083P-RELATED"/>
    <property type="match status" value="1"/>
</dbReference>
<sequence length="305" mass="36145">MDTIGVLITERENVRKKIEKSMSDIEQDIQIIKKWLGTQKHLPEISGDEVIEFFLTNCKYSIEKTKYALDMYYTVRFIFSEIFENSNPNLPYYHETLSTMTTIIPLPKMTAELQRIVIVKYSENINSAYSPYKMIAHAANLLEILSHEDLMMGLVVIFDNKNMKMEHVKKLTPTFFRKGLAIFENASSIRIAKIHIINHQQRFMEILFRIAKTFLKKKFLDRIFFHKDYNDLYQQVPQELLPSDYDGEQMSLNKLEELWKVKFKDYGDRFDALHHMKINEALRQKPLENSEILGYYGNFKQLDID</sequence>